<name>A0ABT2NE84_9CYAN</name>
<organism evidence="1 2">
    <name type="scientific">Laspinema olomoucense D3b</name>
    <dbReference type="NCBI Taxonomy" id="2953688"/>
    <lineage>
        <taxon>Bacteria</taxon>
        <taxon>Bacillati</taxon>
        <taxon>Cyanobacteriota</taxon>
        <taxon>Cyanophyceae</taxon>
        <taxon>Oscillatoriophycideae</taxon>
        <taxon>Oscillatoriales</taxon>
        <taxon>Laspinemataceae</taxon>
        <taxon>Laspinema</taxon>
        <taxon>Laspinema olomoucense</taxon>
    </lineage>
</organism>
<dbReference type="RefSeq" id="WP_261236617.1">
    <property type="nucleotide sequence ID" value="NZ_JAMXFA010000031.1"/>
</dbReference>
<protein>
    <submittedName>
        <fullName evidence="1">Uncharacterized protein</fullName>
    </submittedName>
</protein>
<dbReference type="Proteomes" id="UP001525961">
    <property type="component" value="Unassembled WGS sequence"/>
</dbReference>
<evidence type="ECO:0000313" key="2">
    <source>
        <dbReference type="Proteomes" id="UP001525961"/>
    </source>
</evidence>
<evidence type="ECO:0000313" key="1">
    <source>
        <dbReference type="EMBL" id="MCT7980055.1"/>
    </source>
</evidence>
<reference evidence="1 2" key="1">
    <citation type="journal article" date="2022" name="Front. Microbiol.">
        <title>High genomic differentiation and limited gene flow indicate recent cryptic speciation within the genus Laspinema (cyanobacteria).</title>
        <authorList>
            <person name="Stanojkovic A."/>
            <person name="Skoupy S."/>
            <person name="Skaloud P."/>
            <person name="Dvorak P."/>
        </authorList>
    </citation>
    <scope>NUCLEOTIDE SEQUENCE [LARGE SCALE GENOMIC DNA]</scope>
    <source>
        <strain evidence="1 2">D3b</strain>
    </source>
</reference>
<keyword evidence="2" id="KW-1185">Reference proteome</keyword>
<sequence length="46" mass="5251">MKLTSTPSPPAEVLDIKEVKAIAPEALLLCQWHRIRVQQLVAHYQQ</sequence>
<gene>
    <name evidence="1" type="ORF">NG792_20240</name>
</gene>
<accession>A0ABT2NE84</accession>
<comment type="caution">
    <text evidence="1">The sequence shown here is derived from an EMBL/GenBank/DDBJ whole genome shotgun (WGS) entry which is preliminary data.</text>
</comment>
<proteinExistence type="predicted"/>
<dbReference type="EMBL" id="JAMXFA010000031">
    <property type="protein sequence ID" value="MCT7980055.1"/>
    <property type="molecule type" value="Genomic_DNA"/>
</dbReference>